<accession>A0AA48HMD2</accession>
<organism evidence="2 3">
    <name type="scientific">Planctobacterium marinum</name>
    <dbReference type="NCBI Taxonomy" id="1631968"/>
    <lineage>
        <taxon>Bacteria</taxon>
        <taxon>Pseudomonadati</taxon>
        <taxon>Pseudomonadota</taxon>
        <taxon>Gammaproteobacteria</taxon>
        <taxon>Alteromonadales</taxon>
        <taxon>Alteromonadaceae</taxon>
        <taxon>Planctobacterium</taxon>
    </lineage>
</organism>
<evidence type="ECO:0000256" key="1">
    <source>
        <dbReference type="SAM" id="SignalP"/>
    </source>
</evidence>
<dbReference type="RefSeq" id="WP_338292219.1">
    <property type="nucleotide sequence ID" value="NZ_AP027272.1"/>
</dbReference>
<dbReference type="InterPro" id="IPR010321">
    <property type="entry name" value="DUF922"/>
</dbReference>
<sequence length="206" mass="23432">MNGKQHITGYNKRFSVSSLLRGLLLCACVLMLPAKAEVKRSEEVHYYSVQLQDGQSLKGALKGVTPIRKNNRHWYGKTQWSINPLYRFRQLSGSCYVSQHLVELNIVMTLPELLPQSQASEAQIQQFNRFYEALLVHEEGHKALGVKAANEVDEYLGMPNISETCETLQIRVNEEISALIQKYKQLNEQYDVETQHGKTQGAVVSH</sequence>
<dbReference type="EMBL" id="AP027272">
    <property type="protein sequence ID" value="BDX06187.1"/>
    <property type="molecule type" value="Genomic_DNA"/>
</dbReference>
<evidence type="ECO:0008006" key="4">
    <source>
        <dbReference type="Google" id="ProtNLM"/>
    </source>
</evidence>
<name>A0AA48HMD2_9ALTE</name>
<dbReference type="AlphaFoldDB" id="A0AA48HMD2"/>
<evidence type="ECO:0000313" key="3">
    <source>
        <dbReference type="Proteomes" id="UP001333710"/>
    </source>
</evidence>
<evidence type="ECO:0000313" key="2">
    <source>
        <dbReference type="EMBL" id="BDX06187.1"/>
    </source>
</evidence>
<dbReference type="KEGG" id="pmaw:MACH26_17080"/>
<feature type="signal peptide" evidence="1">
    <location>
        <begin position="1"/>
        <end position="36"/>
    </location>
</feature>
<proteinExistence type="predicted"/>
<keyword evidence="3" id="KW-1185">Reference proteome</keyword>
<dbReference type="Proteomes" id="UP001333710">
    <property type="component" value="Chromosome"/>
</dbReference>
<dbReference type="Pfam" id="PF06037">
    <property type="entry name" value="DUF922"/>
    <property type="match status" value="1"/>
</dbReference>
<keyword evidence="1" id="KW-0732">Signal</keyword>
<protein>
    <recommendedName>
        <fullName evidence="4">DUF922 domain-containing protein</fullName>
    </recommendedName>
</protein>
<feature type="chain" id="PRO_5041330448" description="DUF922 domain-containing protein" evidence="1">
    <location>
        <begin position="37"/>
        <end position="206"/>
    </location>
</feature>
<gene>
    <name evidence="2" type="ORF">MACH26_17080</name>
</gene>
<reference evidence="2" key="1">
    <citation type="submission" date="2023-01" db="EMBL/GenBank/DDBJ databases">
        <title>Complete genome sequence of Planctobacterium marinum strain Dej080120_11.</title>
        <authorList>
            <person name="Ueki S."/>
            <person name="Maruyama F."/>
        </authorList>
    </citation>
    <scope>NUCLEOTIDE SEQUENCE</scope>
    <source>
        <strain evidence="2">Dej080120_11</strain>
    </source>
</reference>